<accession>X1ERA7</accession>
<comment type="caution">
    <text evidence="1">The sequence shown here is derived from an EMBL/GenBank/DDBJ whole genome shotgun (WGS) entry which is preliminary data.</text>
</comment>
<reference evidence="1" key="1">
    <citation type="journal article" date="2014" name="Front. Microbiol.">
        <title>High frequency of phylogenetically diverse reductive dehalogenase-homologous genes in deep subseafloor sedimentary metagenomes.</title>
        <authorList>
            <person name="Kawai M."/>
            <person name="Futagami T."/>
            <person name="Toyoda A."/>
            <person name="Takaki Y."/>
            <person name="Nishi S."/>
            <person name="Hori S."/>
            <person name="Arai W."/>
            <person name="Tsubouchi T."/>
            <person name="Morono Y."/>
            <person name="Uchiyama I."/>
            <person name="Ito T."/>
            <person name="Fujiyama A."/>
            <person name="Inagaki F."/>
            <person name="Takami H."/>
        </authorList>
    </citation>
    <scope>NUCLEOTIDE SEQUENCE</scope>
    <source>
        <strain evidence="1">Expedition CK06-06</strain>
    </source>
</reference>
<evidence type="ECO:0000313" key="1">
    <source>
        <dbReference type="EMBL" id="GAH22855.1"/>
    </source>
</evidence>
<dbReference type="AlphaFoldDB" id="X1ERA7"/>
<organism evidence="1">
    <name type="scientific">marine sediment metagenome</name>
    <dbReference type="NCBI Taxonomy" id="412755"/>
    <lineage>
        <taxon>unclassified sequences</taxon>
        <taxon>metagenomes</taxon>
        <taxon>ecological metagenomes</taxon>
    </lineage>
</organism>
<protein>
    <submittedName>
        <fullName evidence="1">Uncharacterized protein</fullName>
    </submittedName>
</protein>
<gene>
    <name evidence="1" type="ORF">S03H2_09294</name>
</gene>
<sequence length="58" mass="6824">MEIVKIINETNALQISQQFGLNLISQAKVSLKKIYPGLNKKYEKFFMELLNFSINREF</sequence>
<name>X1ERA7_9ZZZZ</name>
<dbReference type="EMBL" id="BARU01004690">
    <property type="protein sequence ID" value="GAH22855.1"/>
    <property type="molecule type" value="Genomic_DNA"/>
</dbReference>
<proteinExistence type="predicted"/>